<gene>
    <name evidence="1" type="ORF">KC19_2G057900</name>
</gene>
<evidence type="ECO:0000313" key="2">
    <source>
        <dbReference type="Proteomes" id="UP000822688"/>
    </source>
</evidence>
<comment type="caution">
    <text evidence="1">The sequence shown here is derived from an EMBL/GenBank/DDBJ whole genome shotgun (WGS) entry which is preliminary data.</text>
</comment>
<organism evidence="1 2">
    <name type="scientific">Ceratodon purpureus</name>
    <name type="common">Fire moss</name>
    <name type="synonym">Dicranum purpureum</name>
    <dbReference type="NCBI Taxonomy" id="3225"/>
    <lineage>
        <taxon>Eukaryota</taxon>
        <taxon>Viridiplantae</taxon>
        <taxon>Streptophyta</taxon>
        <taxon>Embryophyta</taxon>
        <taxon>Bryophyta</taxon>
        <taxon>Bryophytina</taxon>
        <taxon>Bryopsida</taxon>
        <taxon>Dicranidae</taxon>
        <taxon>Pseudoditrichales</taxon>
        <taxon>Ditrichaceae</taxon>
        <taxon>Ceratodon</taxon>
    </lineage>
</organism>
<dbReference type="Proteomes" id="UP000822688">
    <property type="component" value="Chromosome 2"/>
</dbReference>
<protein>
    <submittedName>
        <fullName evidence="1">Uncharacterized protein</fullName>
    </submittedName>
</protein>
<keyword evidence="2" id="KW-1185">Reference proteome</keyword>
<dbReference type="EMBL" id="CM026422">
    <property type="protein sequence ID" value="KAG0586029.1"/>
    <property type="molecule type" value="Genomic_DNA"/>
</dbReference>
<sequence length="120" mass="12979">CRRCLRWNHCLLPVPIPSEEGKVAGVTGVYSGLPASRGAACLTRFRNPCYNSKSISRFRPSFDAFGGVCLELVSPFFFLRCKLATSLCICSAVRYTDLPFRLGITLGSGLSVTGSAFGFS</sequence>
<reference evidence="1" key="1">
    <citation type="submission" date="2020-06" db="EMBL/GenBank/DDBJ databases">
        <title>WGS assembly of Ceratodon purpureus strain R40.</title>
        <authorList>
            <person name="Carey S.B."/>
            <person name="Jenkins J."/>
            <person name="Shu S."/>
            <person name="Lovell J.T."/>
            <person name="Sreedasyam A."/>
            <person name="Maumus F."/>
            <person name="Tiley G.P."/>
            <person name="Fernandez-Pozo N."/>
            <person name="Barry K."/>
            <person name="Chen C."/>
            <person name="Wang M."/>
            <person name="Lipzen A."/>
            <person name="Daum C."/>
            <person name="Saski C.A."/>
            <person name="Payton A.C."/>
            <person name="Mcbreen J.C."/>
            <person name="Conrad R.E."/>
            <person name="Kollar L.M."/>
            <person name="Olsson S."/>
            <person name="Huttunen S."/>
            <person name="Landis J.B."/>
            <person name="Wickett N.J."/>
            <person name="Johnson M.G."/>
            <person name="Rensing S.A."/>
            <person name="Grimwood J."/>
            <person name="Schmutz J."/>
            <person name="Mcdaniel S.F."/>
        </authorList>
    </citation>
    <scope>NUCLEOTIDE SEQUENCE</scope>
    <source>
        <strain evidence="1">R40</strain>
    </source>
</reference>
<feature type="non-terminal residue" evidence="1">
    <location>
        <position position="1"/>
    </location>
</feature>
<proteinExistence type="predicted"/>
<name>A0A8T0ISN8_CERPU</name>
<dbReference type="AlphaFoldDB" id="A0A8T0ISN8"/>
<evidence type="ECO:0000313" key="1">
    <source>
        <dbReference type="EMBL" id="KAG0586029.1"/>
    </source>
</evidence>
<accession>A0A8T0ISN8</accession>